<evidence type="ECO:0000313" key="2">
    <source>
        <dbReference type="EMBL" id="KAH7093215.1"/>
    </source>
</evidence>
<dbReference type="InterPro" id="IPR010730">
    <property type="entry name" value="HET"/>
</dbReference>
<keyword evidence="3" id="KW-1185">Reference proteome</keyword>
<dbReference type="PANTHER" id="PTHR24148">
    <property type="entry name" value="ANKYRIN REPEAT DOMAIN-CONTAINING PROTEIN 39 HOMOLOG-RELATED"/>
    <property type="match status" value="1"/>
</dbReference>
<dbReference type="Proteomes" id="UP000813461">
    <property type="component" value="Unassembled WGS sequence"/>
</dbReference>
<dbReference type="OrthoDB" id="2157530at2759"/>
<dbReference type="InterPro" id="IPR052895">
    <property type="entry name" value="HetReg/Transcr_Mod"/>
</dbReference>
<name>A0A8K0W3Z4_9PLEO</name>
<gene>
    <name evidence="2" type="ORF">FB567DRAFT_624517</name>
</gene>
<dbReference type="Pfam" id="PF06985">
    <property type="entry name" value="HET"/>
    <property type="match status" value="1"/>
</dbReference>
<accession>A0A8K0W3Z4</accession>
<evidence type="ECO:0000259" key="1">
    <source>
        <dbReference type="Pfam" id="PF06985"/>
    </source>
</evidence>
<proteinExistence type="predicted"/>
<organism evidence="2 3">
    <name type="scientific">Paraphoma chrysanthemicola</name>
    <dbReference type="NCBI Taxonomy" id="798071"/>
    <lineage>
        <taxon>Eukaryota</taxon>
        <taxon>Fungi</taxon>
        <taxon>Dikarya</taxon>
        <taxon>Ascomycota</taxon>
        <taxon>Pezizomycotina</taxon>
        <taxon>Dothideomycetes</taxon>
        <taxon>Pleosporomycetidae</taxon>
        <taxon>Pleosporales</taxon>
        <taxon>Pleosporineae</taxon>
        <taxon>Phaeosphaeriaceae</taxon>
        <taxon>Paraphoma</taxon>
    </lineage>
</organism>
<dbReference type="EMBL" id="JAGMVJ010000002">
    <property type="protein sequence ID" value="KAH7093215.1"/>
    <property type="molecule type" value="Genomic_DNA"/>
</dbReference>
<dbReference type="AlphaFoldDB" id="A0A8K0W3Z4"/>
<protein>
    <submittedName>
        <fullName evidence="2">Heterokaryon incompatibility protein-domain-containing protein</fullName>
    </submittedName>
</protein>
<reference evidence="2" key="1">
    <citation type="journal article" date="2021" name="Nat. Commun.">
        <title>Genetic determinants of endophytism in the Arabidopsis root mycobiome.</title>
        <authorList>
            <person name="Mesny F."/>
            <person name="Miyauchi S."/>
            <person name="Thiergart T."/>
            <person name="Pickel B."/>
            <person name="Atanasova L."/>
            <person name="Karlsson M."/>
            <person name="Huettel B."/>
            <person name="Barry K.W."/>
            <person name="Haridas S."/>
            <person name="Chen C."/>
            <person name="Bauer D."/>
            <person name="Andreopoulos W."/>
            <person name="Pangilinan J."/>
            <person name="LaButti K."/>
            <person name="Riley R."/>
            <person name="Lipzen A."/>
            <person name="Clum A."/>
            <person name="Drula E."/>
            <person name="Henrissat B."/>
            <person name="Kohler A."/>
            <person name="Grigoriev I.V."/>
            <person name="Martin F.M."/>
            <person name="Hacquard S."/>
        </authorList>
    </citation>
    <scope>NUCLEOTIDE SEQUENCE</scope>
    <source>
        <strain evidence="2">MPI-SDFR-AT-0120</strain>
    </source>
</reference>
<feature type="domain" description="Heterokaryon incompatibility" evidence="1">
    <location>
        <begin position="43"/>
        <end position="199"/>
    </location>
</feature>
<sequence length="721" mass="82189">MMYAYATLPGARSIRLLRLLPGSGSALLKCHLITKELDSNVSYDALSYVWGEPDLRESLFVDNGRLNISANLHSIITQLRDPHKDRILWIDAICIDQQNYHERSLQVALMGQIYRQAETVICWLHENTTGGRTALAFLQNLEKDARPPQDKWQDCLWAATWDTIEPNAGVDSIIESALQAGIEAIYLDPWFSRVWIVQEVTLAKNPVVYCSGLRVPWKDLEFATRILAHCAKKRTPRSKSLRCIEHAHHVMNVRAQHGLISLPQSKGAFLQHDQAWALGNVAFHCRKKHCKDDRDRAYAMLSLISAGNSLGLYAPKPFAPDYSRSAEWAYGEFWVRYGGYSSLFLAGLSRRRGHTSIKISQNGRDYSQLLYDEYHLASWCPELRLANEHWQPMFTSDYVASLPFHHAANYLRMGENPKPLLLRGHRIDTVELGFHFSRSMETCQQLENLIDFRRTIKMLLVLRMRYAPYPTGQEWTNALGFALMTGMPSGDSESAHPFQRYLDTWNLSHTLNNDRLMHIWHTYIHEFISDSGSIWSKVQAFVSRLLECKRLKITGTLKFDPGKDLSPDQERAWILHKYLGDVLQKHMFIFTSQGYMGLAPPDTLAGDVVAVLGGPGTAFTIRDTPIAVNSKLEVAPDENPASEWYVKTVGSEEDTVVAELMGPCYLWGVMDGEMWKEMEIWKGKGKGKLKREGRPEHRMWEEVNIGSIPGMLIPRQTICLV</sequence>
<comment type="caution">
    <text evidence="2">The sequence shown here is derived from an EMBL/GenBank/DDBJ whole genome shotgun (WGS) entry which is preliminary data.</text>
</comment>
<evidence type="ECO:0000313" key="3">
    <source>
        <dbReference type="Proteomes" id="UP000813461"/>
    </source>
</evidence>
<dbReference type="PANTHER" id="PTHR24148:SF64">
    <property type="entry name" value="HETEROKARYON INCOMPATIBILITY DOMAIN-CONTAINING PROTEIN"/>
    <property type="match status" value="1"/>
</dbReference>